<dbReference type="Pfam" id="PF01842">
    <property type="entry name" value="ACT"/>
    <property type="match status" value="1"/>
</dbReference>
<evidence type="ECO:0000313" key="5">
    <source>
        <dbReference type="EMBL" id="PQD94607.1"/>
    </source>
</evidence>
<feature type="domain" description="CBS" evidence="3">
    <location>
        <begin position="7"/>
        <end position="65"/>
    </location>
</feature>
<dbReference type="CDD" id="cd04584">
    <property type="entry name" value="CBS_pair_AcuB_like"/>
    <property type="match status" value="1"/>
</dbReference>
<dbReference type="Gene3D" id="3.30.70.260">
    <property type="match status" value="1"/>
</dbReference>
<dbReference type="PANTHER" id="PTHR48108">
    <property type="entry name" value="CBS DOMAIN-CONTAINING PROTEIN CBSX2, CHLOROPLASTIC"/>
    <property type="match status" value="1"/>
</dbReference>
<dbReference type="CDD" id="cd04883">
    <property type="entry name" value="ACT_AcuB"/>
    <property type="match status" value="1"/>
</dbReference>
<dbReference type="RefSeq" id="WP_104849989.1">
    <property type="nucleotide sequence ID" value="NZ_PKOZ01000008.1"/>
</dbReference>
<reference evidence="5 6" key="1">
    <citation type="submission" date="2017-12" db="EMBL/GenBank/DDBJ databases">
        <title>Taxonomic description and draft genome of Pradoshia cofamensis Gen. nov., sp. nov., a thermotolerant bacillale isolated from anterior gut of earthworm Eisenia fetida.</title>
        <authorList>
            <person name="Saha T."/>
            <person name="Chakraborty R."/>
        </authorList>
    </citation>
    <scope>NUCLEOTIDE SEQUENCE [LARGE SCALE GENOMIC DNA]</scope>
    <source>
        <strain evidence="5 6">EAG3</strain>
    </source>
</reference>
<dbReference type="Pfam" id="PF00571">
    <property type="entry name" value="CBS"/>
    <property type="match status" value="2"/>
</dbReference>
<dbReference type="PROSITE" id="PS51671">
    <property type="entry name" value="ACT"/>
    <property type="match status" value="1"/>
</dbReference>
<dbReference type="SUPFAM" id="SSF54631">
    <property type="entry name" value="CBS-domain pair"/>
    <property type="match status" value="1"/>
</dbReference>
<evidence type="ECO:0000313" key="6">
    <source>
        <dbReference type="Proteomes" id="UP000239663"/>
    </source>
</evidence>
<comment type="caution">
    <text evidence="5">The sequence shown here is derived from an EMBL/GenBank/DDBJ whole genome shotgun (WGS) entry which is preliminary data.</text>
</comment>
<dbReference type="InterPro" id="IPR045865">
    <property type="entry name" value="ACT-like_dom_sf"/>
</dbReference>
<organism evidence="5 6">
    <name type="scientific">Pradoshia eiseniae</name>
    <dbReference type="NCBI Taxonomy" id="2064768"/>
    <lineage>
        <taxon>Bacteria</taxon>
        <taxon>Bacillati</taxon>
        <taxon>Bacillota</taxon>
        <taxon>Bacilli</taxon>
        <taxon>Bacillales</taxon>
        <taxon>Bacillaceae</taxon>
        <taxon>Pradoshia</taxon>
    </lineage>
</organism>
<gene>
    <name evidence="5" type="ORF">CYL18_13155</name>
</gene>
<feature type="domain" description="CBS" evidence="3">
    <location>
        <begin position="78"/>
        <end position="136"/>
    </location>
</feature>
<evidence type="ECO:0000259" key="4">
    <source>
        <dbReference type="PROSITE" id="PS51671"/>
    </source>
</evidence>
<dbReference type="InterPro" id="IPR000644">
    <property type="entry name" value="CBS_dom"/>
</dbReference>
<dbReference type="SMART" id="SM00116">
    <property type="entry name" value="CBS"/>
    <property type="match status" value="2"/>
</dbReference>
<proteinExistence type="predicted"/>
<name>A0A2S7MXY0_9BACI</name>
<dbReference type="InterPro" id="IPR002912">
    <property type="entry name" value="ACT_dom"/>
</dbReference>
<dbReference type="EMBL" id="PKOZ01000008">
    <property type="protein sequence ID" value="PQD94607.1"/>
    <property type="molecule type" value="Genomic_DNA"/>
</dbReference>
<evidence type="ECO:0000256" key="2">
    <source>
        <dbReference type="PROSITE-ProRule" id="PRU00703"/>
    </source>
</evidence>
<feature type="domain" description="ACT" evidence="4">
    <location>
        <begin position="139"/>
        <end position="213"/>
    </location>
</feature>
<keyword evidence="2" id="KW-0129">CBS domain</keyword>
<protein>
    <submittedName>
        <fullName evidence="5">Acetoin utilization protein AcuB</fullName>
    </submittedName>
</protein>
<dbReference type="InterPro" id="IPR046342">
    <property type="entry name" value="CBS_dom_sf"/>
</dbReference>
<sequence>MIIEDIMIKDVITLTQDATIEQAIETVKEKKIRHIPIVDDNQNLVGLLCDVDIRSATPSIFRIDEYKDDLLKPVSEIMVKEVLTAHPLDFVEEVAYTFYDRRISCMPVVSNQRLIGIVTETDLLHTYVELTGANQPGSQIEIKVRNRPGTLSEIAAIIKRMNANVNSIFIYPFKDDPAVKVLVLRVQTMNPTKIIDSLSSEGFEVIWPAGPEMES</sequence>
<dbReference type="AlphaFoldDB" id="A0A2S7MXY0"/>
<evidence type="ECO:0000259" key="3">
    <source>
        <dbReference type="PROSITE" id="PS51371"/>
    </source>
</evidence>
<accession>A0A2S7MXY0</accession>
<dbReference type="OrthoDB" id="9781631at2"/>
<dbReference type="SUPFAM" id="SSF55021">
    <property type="entry name" value="ACT-like"/>
    <property type="match status" value="1"/>
</dbReference>
<evidence type="ECO:0000256" key="1">
    <source>
        <dbReference type="ARBA" id="ARBA00022737"/>
    </source>
</evidence>
<dbReference type="InterPro" id="IPR051462">
    <property type="entry name" value="CBS_domain-containing"/>
</dbReference>
<dbReference type="Gene3D" id="3.10.580.10">
    <property type="entry name" value="CBS-domain"/>
    <property type="match status" value="1"/>
</dbReference>
<keyword evidence="6" id="KW-1185">Reference proteome</keyword>
<dbReference type="PANTHER" id="PTHR48108:SF2">
    <property type="entry name" value="ACETOIN UTILIZATION PROTEIN ACUB"/>
    <property type="match status" value="1"/>
</dbReference>
<dbReference type="PROSITE" id="PS51371">
    <property type="entry name" value="CBS"/>
    <property type="match status" value="2"/>
</dbReference>
<keyword evidence="1" id="KW-0677">Repeat</keyword>
<dbReference type="Proteomes" id="UP000239663">
    <property type="component" value="Unassembled WGS sequence"/>
</dbReference>